<organism evidence="5 6">
    <name type="scientific">Candidatus Onthousia faecipullorum</name>
    <dbReference type="NCBI Taxonomy" id="2840887"/>
    <lineage>
        <taxon>Bacteria</taxon>
        <taxon>Bacillati</taxon>
        <taxon>Bacillota</taxon>
        <taxon>Bacilli</taxon>
        <taxon>Candidatus Onthousia</taxon>
    </lineage>
</organism>
<dbReference type="GO" id="GO:0009264">
    <property type="term" value="P:deoxyribonucleotide catabolic process"/>
    <property type="evidence" value="ECO:0007669"/>
    <property type="project" value="InterPro"/>
</dbReference>
<sequence>MKIGIDIDGVLTDEHTYVLDNGTKYFSENNISYIVNRNVYDSEEIFGVSEDEYNNFWKEYIFEYSKNIPIRCHASDIIKKLKEKGNEIFIITSRSFTTYENENKDKMQYLVKEWLNKNSVLYDEIIFTREKADICKQKNIDLMIEDKPENIEDISKEIPVIVYDCPYNEKIYNNNVIRCYSWYDIYEKIEKLEK</sequence>
<evidence type="ECO:0000256" key="1">
    <source>
        <dbReference type="ARBA" id="ARBA00009589"/>
    </source>
</evidence>
<keyword evidence="2 3" id="KW-0378">Hydrolase</keyword>
<evidence type="ECO:0000256" key="4">
    <source>
        <dbReference type="PIRSR" id="PIRSR610708-1"/>
    </source>
</evidence>
<dbReference type="InterPro" id="IPR009206">
    <property type="entry name" value="Nucleotidase_putative"/>
</dbReference>
<proteinExistence type="inferred from homology"/>
<dbReference type="Proteomes" id="UP000886833">
    <property type="component" value="Unassembled WGS sequence"/>
</dbReference>
<dbReference type="PIRSF" id="PIRSF021362">
    <property type="entry name" value="UCP021362_HAD"/>
    <property type="match status" value="1"/>
</dbReference>
<feature type="active site" description="Nucleophile" evidence="4">
    <location>
        <position position="6"/>
    </location>
</feature>
<dbReference type="InterPro" id="IPR052419">
    <property type="entry name" value="5_3-deoxyribonucleotidase-like"/>
</dbReference>
<evidence type="ECO:0000256" key="3">
    <source>
        <dbReference type="PIRNR" id="PIRNR021362"/>
    </source>
</evidence>
<dbReference type="EMBL" id="DVKQ01000054">
    <property type="protein sequence ID" value="HIT37644.1"/>
    <property type="molecule type" value="Genomic_DNA"/>
</dbReference>
<dbReference type="InterPro" id="IPR023214">
    <property type="entry name" value="HAD_sf"/>
</dbReference>
<dbReference type="SUPFAM" id="SSF56784">
    <property type="entry name" value="HAD-like"/>
    <property type="match status" value="1"/>
</dbReference>
<evidence type="ECO:0000313" key="6">
    <source>
        <dbReference type="Proteomes" id="UP000886833"/>
    </source>
</evidence>
<dbReference type="AlphaFoldDB" id="A0A9D1KBJ2"/>
<accession>A0A9D1KBJ2</accession>
<gene>
    <name evidence="5" type="ORF">IAB59_04105</name>
</gene>
<reference evidence="5" key="1">
    <citation type="submission" date="2020-10" db="EMBL/GenBank/DDBJ databases">
        <authorList>
            <person name="Gilroy R."/>
        </authorList>
    </citation>
    <scope>NUCLEOTIDE SEQUENCE</scope>
    <source>
        <strain evidence="5">CHK195-26880</strain>
    </source>
</reference>
<dbReference type="PANTHER" id="PTHR35134:SF2">
    <property type="entry name" value="NUCLEOTIDASE YQFW-RELATED"/>
    <property type="match status" value="1"/>
</dbReference>
<reference evidence="5" key="2">
    <citation type="journal article" date="2021" name="PeerJ">
        <title>Extensive microbial diversity within the chicken gut microbiome revealed by metagenomics and culture.</title>
        <authorList>
            <person name="Gilroy R."/>
            <person name="Ravi A."/>
            <person name="Getino M."/>
            <person name="Pursley I."/>
            <person name="Horton D.L."/>
            <person name="Alikhan N.F."/>
            <person name="Baker D."/>
            <person name="Gharbi K."/>
            <person name="Hall N."/>
            <person name="Watson M."/>
            <person name="Adriaenssens E.M."/>
            <person name="Foster-Nyarko E."/>
            <person name="Jarju S."/>
            <person name="Secka A."/>
            <person name="Antonio M."/>
            <person name="Oren A."/>
            <person name="Chaudhuri R.R."/>
            <person name="La Ragione R."/>
            <person name="Hildebrand F."/>
            <person name="Pallen M.J."/>
        </authorList>
    </citation>
    <scope>NUCLEOTIDE SEQUENCE</scope>
    <source>
        <strain evidence="5">CHK195-26880</strain>
    </source>
</reference>
<comment type="similarity">
    <text evidence="1 3">Belongs to the 5'(3')-deoxyribonucleotidase family.</text>
</comment>
<protein>
    <recommendedName>
        <fullName evidence="3">Nucleotidase</fullName>
        <ecNumber evidence="3">3.1.3.-</ecNumber>
    </recommendedName>
</protein>
<dbReference type="InterPro" id="IPR036412">
    <property type="entry name" value="HAD-like_sf"/>
</dbReference>
<dbReference type="Pfam" id="PF06941">
    <property type="entry name" value="NT5C"/>
    <property type="match status" value="1"/>
</dbReference>
<dbReference type="PANTHER" id="PTHR35134">
    <property type="entry name" value="NUCLEOTIDASE YQFW-RELATED"/>
    <property type="match status" value="1"/>
</dbReference>
<feature type="active site" description="Proton donor" evidence="4">
    <location>
        <position position="8"/>
    </location>
</feature>
<dbReference type="EC" id="3.1.3.-" evidence="3"/>
<dbReference type="Gene3D" id="3.40.50.1000">
    <property type="entry name" value="HAD superfamily/HAD-like"/>
    <property type="match status" value="1"/>
</dbReference>
<name>A0A9D1KBJ2_9FIRM</name>
<dbReference type="InterPro" id="IPR010708">
    <property type="entry name" value="5'(3')-deoxyribonucleotidase"/>
</dbReference>
<comment type="caution">
    <text evidence="5">The sequence shown here is derived from an EMBL/GenBank/DDBJ whole genome shotgun (WGS) entry which is preliminary data.</text>
</comment>
<dbReference type="GO" id="GO:0008253">
    <property type="term" value="F:5'-nucleotidase activity"/>
    <property type="evidence" value="ECO:0007669"/>
    <property type="project" value="InterPro"/>
</dbReference>
<evidence type="ECO:0000313" key="5">
    <source>
        <dbReference type="EMBL" id="HIT37644.1"/>
    </source>
</evidence>
<evidence type="ECO:0000256" key="2">
    <source>
        <dbReference type="ARBA" id="ARBA00022801"/>
    </source>
</evidence>